<dbReference type="Pfam" id="PF08246">
    <property type="entry name" value="Inhibitor_I29"/>
    <property type="match status" value="1"/>
</dbReference>
<feature type="signal peptide" evidence="6">
    <location>
        <begin position="1"/>
        <end position="20"/>
    </location>
</feature>
<dbReference type="GO" id="GO:0006508">
    <property type="term" value="P:proteolysis"/>
    <property type="evidence" value="ECO:0007669"/>
    <property type="project" value="UniProtKB-KW"/>
</dbReference>
<reference evidence="9" key="1">
    <citation type="submission" date="2021-01" db="EMBL/GenBank/DDBJ databases">
        <authorList>
            <person name="Zahm M."/>
            <person name="Roques C."/>
            <person name="Cabau C."/>
            <person name="Klopp C."/>
            <person name="Donnadieu C."/>
            <person name="Jouanno E."/>
            <person name="Lampietro C."/>
            <person name="Louis A."/>
            <person name="Herpin A."/>
            <person name="Echchiki A."/>
            <person name="Berthelot C."/>
            <person name="Parey E."/>
            <person name="Roest-Crollius H."/>
            <person name="Braasch I."/>
            <person name="Postlethwait J."/>
            <person name="Bobe J."/>
            <person name="Montfort J."/>
            <person name="Bouchez O."/>
            <person name="Begum T."/>
            <person name="Mejri S."/>
            <person name="Adams A."/>
            <person name="Chen W.-J."/>
            <person name="Guiguen Y."/>
        </authorList>
    </citation>
    <scope>NUCLEOTIDE SEQUENCE</scope>
    <source>
        <tissue evidence="9">Blood</tissue>
    </source>
</reference>
<keyword evidence="3" id="KW-0378">Hydrolase</keyword>
<dbReference type="PROSITE" id="PS00640">
    <property type="entry name" value="THIOL_PROTEASE_ASN"/>
    <property type="match status" value="1"/>
</dbReference>
<dbReference type="InterPro" id="IPR025660">
    <property type="entry name" value="Pept_his_AS"/>
</dbReference>
<dbReference type="PROSITE" id="PS00639">
    <property type="entry name" value="THIOL_PROTEASE_HIS"/>
    <property type="match status" value="1"/>
</dbReference>
<comment type="caution">
    <text evidence="9">The sequence shown here is derived from an EMBL/GenBank/DDBJ whole genome shotgun (WGS) entry which is preliminary data.</text>
</comment>
<dbReference type="Gene3D" id="3.90.70.10">
    <property type="entry name" value="Cysteine proteinases"/>
    <property type="match status" value="1"/>
</dbReference>
<evidence type="ECO:0000313" key="9">
    <source>
        <dbReference type="EMBL" id="KAI1886229.1"/>
    </source>
</evidence>
<dbReference type="InterPro" id="IPR025661">
    <property type="entry name" value="Pept_asp_AS"/>
</dbReference>
<dbReference type="GO" id="GO:0008234">
    <property type="term" value="F:cysteine-type peptidase activity"/>
    <property type="evidence" value="ECO:0007669"/>
    <property type="project" value="UniProtKB-KW"/>
</dbReference>
<dbReference type="OrthoDB" id="10253408at2759"/>
<evidence type="ECO:0000256" key="4">
    <source>
        <dbReference type="ARBA" id="ARBA00022807"/>
    </source>
</evidence>
<evidence type="ECO:0000313" key="10">
    <source>
        <dbReference type="Proteomes" id="UP000829720"/>
    </source>
</evidence>
<dbReference type="AlphaFoldDB" id="A0A8T3CM63"/>
<keyword evidence="5" id="KW-1015">Disulfide bond</keyword>
<keyword evidence="2" id="KW-0645">Protease</keyword>
<dbReference type="SMART" id="SM00645">
    <property type="entry name" value="Pept_C1"/>
    <property type="match status" value="1"/>
</dbReference>
<evidence type="ECO:0000256" key="2">
    <source>
        <dbReference type="ARBA" id="ARBA00022670"/>
    </source>
</evidence>
<evidence type="ECO:0000256" key="5">
    <source>
        <dbReference type="ARBA" id="ARBA00023157"/>
    </source>
</evidence>
<dbReference type="FunFam" id="3.90.70.10:FF:000006">
    <property type="entry name" value="Cathepsin S"/>
    <property type="match status" value="1"/>
</dbReference>
<dbReference type="Proteomes" id="UP000829720">
    <property type="component" value="Unassembled WGS sequence"/>
</dbReference>
<keyword evidence="4" id="KW-0788">Thiol protease</keyword>
<gene>
    <name evidence="9" type="ORF">AGOR_G00211840</name>
</gene>
<dbReference type="SUPFAM" id="SSF54001">
    <property type="entry name" value="Cysteine proteinases"/>
    <property type="match status" value="1"/>
</dbReference>
<evidence type="ECO:0000259" key="7">
    <source>
        <dbReference type="SMART" id="SM00645"/>
    </source>
</evidence>
<dbReference type="InterPro" id="IPR013201">
    <property type="entry name" value="Prot_inhib_I29"/>
</dbReference>
<sequence>MERRVAVLIVFAVGVSSLHAVDHTLDSVWEDWKSLHGKEYTQDSEGQRRMIWEENHRFIQQHNLEEAQGKHSYKLGMNQFGDLTDEEYQEMMLSSEEVSQEEFSSLPVWNGTVLKAPAQLDWRPRGYVTHVKNQGKPHRCGSCWAFSATGALEGQMFKKTGRLVPLSEQNLVDCSKPFGNNGCDGGLALKAFNYIAKNGGIESEKTYPYEAKVMPCRYNKKRSVAYCKGYKKLPSGDEKSLRDALIDVGPIAVSVNASLKTFKLYKSGIYSDPACRKGTNHAVLAVGYGVSKTSNMQGGPAKFWIVKNSWGTHWGEKGYIRVARYNNNQCGIGIRSTYPVV</sequence>
<dbReference type="SMART" id="SM00848">
    <property type="entry name" value="Inhibitor_I29"/>
    <property type="match status" value="1"/>
</dbReference>
<dbReference type="InterPro" id="IPR039417">
    <property type="entry name" value="Peptidase_C1A_papain-like"/>
</dbReference>
<dbReference type="PANTHER" id="PTHR12411">
    <property type="entry name" value="CYSTEINE PROTEASE FAMILY C1-RELATED"/>
    <property type="match status" value="1"/>
</dbReference>
<dbReference type="InterPro" id="IPR000668">
    <property type="entry name" value="Peptidase_C1A_C"/>
</dbReference>
<feature type="chain" id="PRO_5035829375" description="Cathepsin L1-like" evidence="6">
    <location>
        <begin position="21"/>
        <end position="341"/>
    </location>
</feature>
<evidence type="ECO:0000259" key="8">
    <source>
        <dbReference type="SMART" id="SM00848"/>
    </source>
</evidence>
<organism evidence="9 10">
    <name type="scientific">Albula goreensis</name>
    <dbReference type="NCBI Taxonomy" id="1534307"/>
    <lineage>
        <taxon>Eukaryota</taxon>
        <taxon>Metazoa</taxon>
        <taxon>Chordata</taxon>
        <taxon>Craniata</taxon>
        <taxon>Vertebrata</taxon>
        <taxon>Euteleostomi</taxon>
        <taxon>Actinopterygii</taxon>
        <taxon>Neopterygii</taxon>
        <taxon>Teleostei</taxon>
        <taxon>Albuliformes</taxon>
        <taxon>Albulidae</taxon>
        <taxon>Albula</taxon>
    </lineage>
</organism>
<feature type="domain" description="Peptidase C1A papain C-terminal" evidence="7">
    <location>
        <begin position="116"/>
        <end position="340"/>
    </location>
</feature>
<dbReference type="InterPro" id="IPR038765">
    <property type="entry name" value="Papain-like_cys_pep_sf"/>
</dbReference>
<keyword evidence="10" id="KW-1185">Reference proteome</keyword>
<evidence type="ECO:0000256" key="1">
    <source>
        <dbReference type="ARBA" id="ARBA00008455"/>
    </source>
</evidence>
<dbReference type="EMBL" id="JAERUA010000020">
    <property type="protein sequence ID" value="KAI1886229.1"/>
    <property type="molecule type" value="Genomic_DNA"/>
</dbReference>
<name>A0A8T3CM63_9TELE</name>
<accession>A0A8T3CM63</accession>
<proteinExistence type="inferred from homology"/>
<dbReference type="InterPro" id="IPR013128">
    <property type="entry name" value="Peptidase_C1A"/>
</dbReference>
<dbReference type="Pfam" id="PF00112">
    <property type="entry name" value="Peptidase_C1"/>
    <property type="match status" value="1"/>
</dbReference>
<keyword evidence="6" id="KW-0732">Signal</keyword>
<dbReference type="PRINTS" id="PR00705">
    <property type="entry name" value="PAPAIN"/>
</dbReference>
<protein>
    <recommendedName>
        <fullName evidence="11">Cathepsin L1-like</fullName>
    </recommendedName>
</protein>
<comment type="similarity">
    <text evidence="1">Belongs to the peptidase C1 family.</text>
</comment>
<feature type="domain" description="Cathepsin propeptide inhibitor" evidence="8">
    <location>
        <begin position="29"/>
        <end position="88"/>
    </location>
</feature>
<dbReference type="CDD" id="cd02248">
    <property type="entry name" value="Peptidase_C1A"/>
    <property type="match status" value="1"/>
</dbReference>
<evidence type="ECO:0008006" key="11">
    <source>
        <dbReference type="Google" id="ProtNLM"/>
    </source>
</evidence>
<evidence type="ECO:0000256" key="6">
    <source>
        <dbReference type="SAM" id="SignalP"/>
    </source>
</evidence>
<evidence type="ECO:0000256" key="3">
    <source>
        <dbReference type="ARBA" id="ARBA00022801"/>
    </source>
</evidence>